<dbReference type="Proteomes" id="UP000006860">
    <property type="component" value="Chromosome"/>
</dbReference>
<dbReference type="Pfam" id="PF01145">
    <property type="entry name" value="Band_7"/>
    <property type="match status" value="1"/>
</dbReference>
<reference evidence="4" key="1">
    <citation type="submission" date="2011-02" db="EMBL/GenBank/DDBJ databases">
        <title>The complete genome of Planctomyces brasiliensis DSM 5305.</title>
        <authorList>
            <person name="Lucas S."/>
            <person name="Copeland A."/>
            <person name="Lapidus A."/>
            <person name="Bruce D."/>
            <person name="Goodwin L."/>
            <person name="Pitluck S."/>
            <person name="Kyrpides N."/>
            <person name="Mavromatis K."/>
            <person name="Pagani I."/>
            <person name="Ivanova N."/>
            <person name="Ovchinnikova G."/>
            <person name="Lu M."/>
            <person name="Detter J.C."/>
            <person name="Han C."/>
            <person name="Land M."/>
            <person name="Hauser L."/>
            <person name="Markowitz V."/>
            <person name="Cheng J.-F."/>
            <person name="Hugenholtz P."/>
            <person name="Woyke T."/>
            <person name="Wu D."/>
            <person name="Tindall B."/>
            <person name="Pomrenke H.G."/>
            <person name="Brambilla E."/>
            <person name="Klenk H.-P."/>
            <person name="Eisen J.A."/>
        </authorList>
    </citation>
    <scope>NUCLEOTIDE SEQUENCE [LARGE SCALE GENOMIC DNA]</scope>
    <source>
        <strain evidence="4">ATCC 49424 / DSM 5305 / JCM 21570 / NBRC 103401 / IFAM 1448</strain>
    </source>
</reference>
<dbReference type="eggNOG" id="COG0330">
    <property type="taxonomic scope" value="Bacteria"/>
</dbReference>
<keyword evidence="4" id="KW-1185">Reference proteome</keyword>
<evidence type="ECO:0000256" key="1">
    <source>
        <dbReference type="SAM" id="Phobius"/>
    </source>
</evidence>
<proteinExistence type="predicted"/>
<accession>F0SRU0</accession>
<dbReference type="InterPro" id="IPR001107">
    <property type="entry name" value="Band_7"/>
</dbReference>
<organism evidence="3 4">
    <name type="scientific">Rubinisphaera brasiliensis (strain ATCC 49424 / DSM 5305 / JCM 21570 / IAM 15109 / NBRC 103401 / IFAM 1448)</name>
    <name type="common">Planctomyces brasiliensis</name>
    <dbReference type="NCBI Taxonomy" id="756272"/>
    <lineage>
        <taxon>Bacteria</taxon>
        <taxon>Pseudomonadati</taxon>
        <taxon>Planctomycetota</taxon>
        <taxon>Planctomycetia</taxon>
        <taxon>Planctomycetales</taxon>
        <taxon>Planctomycetaceae</taxon>
        <taxon>Rubinisphaera</taxon>
    </lineage>
</organism>
<gene>
    <name evidence="3" type="ordered locus">Plabr_2656</name>
</gene>
<keyword evidence="1" id="KW-0472">Membrane</keyword>
<dbReference type="AlphaFoldDB" id="F0SRU0"/>
<dbReference type="RefSeq" id="WP_013628980.1">
    <property type="nucleotide sequence ID" value="NC_015174.1"/>
</dbReference>
<feature type="transmembrane region" description="Helical" evidence="1">
    <location>
        <begin position="12"/>
        <end position="29"/>
    </location>
</feature>
<dbReference type="HOGENOM" id="CLU_016994_0_0_0"/>
<evidence type="ECO:0000313" key="4">
    <source>
        <dbReference type="Proteomes" id="UP000006860"/>
    </source>
</evidence>
<dbReference type="EMBL" id="CP002546">
    <property type="protein sequence ID" value="ADY60256.1"/>
    <property type="molecule type" value="Genomic_DNA"/>
</dbReference>
<protein>
    <submittedName>
        <fullName evidence="3">Band 7 protein</fullName>
    </submittedName>
</protein>
<dbReference type="OrthoDB" id="9813949at2"/>
<feature type="domain" description="Band 7" evidence="2">
    <location>
        <begin position="184"/>
        <end position="396"/>
    </location>
</feature>
<evidence type="ECO:0000313" key="3">
    <source>
        <dbReference type="EMBL" id="ADY60256.1"/>
    </source>
</evidence>
<evidence type="ECO:0000259" key="2">
    <source>
        <dbReference type="Pfam" id="PF01145"/>
    </source>
</evidence>
<dbReference type="KEGG" id="pbs:Plabr_2656"/>
<name>F0SRU0_RUBBR</name>
<sequence length="544" mass="60830">MATRFYAKKSFISTLVIVLIIAVGGWTFIEWTVNRIYVPEGYSLRLRYKGPPLPLLPGYGLPEARSGFAKVDENGRILEKGVLREMLGPGRHFRTPFYWERELVKDIEIAPGQIGIATSKLGKQLPGDQYLVDGDLGETEFKGVLRKVFGPGTYRVNDYAYTFTVVERTEIRDGDQVKYAGWVEIPAGFVGVVTNLASNELTGQQKGIQQKVLPPGIYPVNQKEQQIDVVEIGYRDRSIVANLKKDPQGNLVYDEAGEPMLNDTDSGIFFYSNDGFPISMDFTAIWGIMPEQAPNVISKFGNVAAVEQKVVVPQIESICRNIGAKFGAVELLVGDSRQQFQEDASTAFRTVLEGKDITLLNGLVRHIYIPQSVRLPIQQAFIADELALTREEEQKTLQIEADFREAEQMVELEQEKVRVETDKLVAKQIAEGQKTVQETFAETERLEAQIDREVSLLDAEATVSLGQAEADSKKLQEEARASKFKLAVEAFGSGEAYNSWVFANGLPEEIELNLIYAGEGTFWTDLKGFTDTMLGRQARETRDR</sequence>
<keyword evidence="1" id="KW-1133">Transmembrane helix</keyword>
<dbReference type="STRING" id="756272.Plabr_2656"/>
<keyword evidence="1" id="KW-0812">Transmembrane</keyword>